<evidence type="ECO:0000313" key="2">
    <source>
        <dbReference type="Proteomes" id="UP001140234"/>
    </source>
</evidence>
<dbReference type="EMBL" id="JANBUJ010000002">
    <property type="protein sequence ID" value="KAJ2775775.1"/>
    <property type="molecule type" value="Genomic_DNA"/>
</dbReference>
<reference evidence="1" key="1">
    <citation type="submission" date="2022-07" db="EMBL/GenBank/DDBJ databases">
        <title>Phylogenomic reconstructions and comparative analyses of Kickxellomycotina fungi.</title>
        <authorList>
            <person name="Reynolds N.K."/>
            <person name="Stajich J.E."/>
            <person name="Barry K."/>
            <person name="Grigoriev I.V."/>
            <person name="Crous P."/>
            <person name="Smith M.E."/>
        </authorList>
    </citation>
    <scope>NUCLEOTIDE SEQUENCE</scope>
    <source>
        <strain evidence="1">CBS 109366</strain>
    </source>
</reference>
<proteinExistence type="predicted"/>
<protein>
    <submittedName>
        <fullName evidence="1">Carrier protein, mitochondrial</fullName>
    </submittedName>
</protein>
<name>A0ACC1K894_9FUNG</name>
<comment type="caution">
    <text evidence="1">The sequence shown here is derived from an EMBL/GenBank/DDBJ whole genome shotgun (WGS) entry which is preliminary data.</text>
</comment>
<accession>A0ACC1K894</accession>
<organism evidence="1 2">
    <name type="scientific">Coemansia nantahalensis</name>
    <dbReference type="NCBI Taxonomy" id="2789366"/>
    <lineage>
        <taxon>Eukaryota</taxon>
        <taxon>Fungi</taxon>
        <taxon>Fungi incertae sedis</taxon>
        <taxon>Zoopagomycota</taxon>
        <taxon>Kickxellomycotina</taxon>
        <taxon>Kickxellomycetes</taxon>
        <taxon>Kickxellales</taxon>
        <taxon>Kickxellaceae</taxon>
        <taxon>Coemansia</taxon>
    </lineage>
</organism>
<evidence type="ECO:0000313" key="1">
    <source>
        <dbReference type="EMBL" id="KAJ2775775.1"/>
    </source>
</evidence>
<dbReference type="Proteomes" id="UP001140234">
    <property type="component" value="Unassembled WGS sequence"/>
</dbReference>
<keyword evidence="2" id="KW-1185">Reference proteome</keyword>
<sequence>MATAGRQPAHREAGVQSKILSACSGAVVTSLLMTPFDVVKTRQQSQMLGRANPLVPRGWRTAAGSSRRAAAAGAGDLLCRCDSAGGARGLVPRGLDLRATASLCLCPELPAAGAGPGRPTTFFTASADAGRGGGGGGGSGGDTWRGLYRELVAQPYRRLQRQLERSGGGGRAAAAAEERITGTLAGMRHIARSEGVRTLWRGLTPTLVASGPSTVIYFVGYDYLRQGLGRWMRGRAALARHEAYASLAAGCTARTVAVAVISPLELVRTRVQAAPAHSVRTVLRDVSHEIRHSGGVRILWRGLVPTLWRDVPFSALYWFGYEQWRAAVYEPLFAEQRRAAPAGEGDPDVFSRLAVAFCSGASSGVVAATLTMPFDVAKTRRQIERYVAAGHPQQQQRAAGRSSLTHVLREIVAAEGPRGLFAGLAPRLMKVVPSCAIMISSYELGKLVLSH</sequence>
<gene>
    <name evidence="1" type="primary">MTM1</name>
    <name evidence="1" type="ORF">IWQ57_000185</name>
</gene>